<keyword evidence="3 6" id="KW-1133">Transmembrane helix</keyword>
<evidence type="ECO:0000259" key="7">
    <source>
        <dbReference type="Pfam" id="PF02656"/>
    </source>
</evidence>
<feature type="domain" description="DUF202" evidence="7">
    <location>
        <begin position="40"/>
        <end position="100"/>
    </location>
</feature>
<evidence type="ECO:0000256" key="3">
    <source>
        <dbReference type="ARBA" id="ARBA00022989"/>
    </source>
</evidence>
<proteinExistence type="predicted"/>
<feature type="compositionally biased region" description="Basic and acidic residues" evidence="5">
    <location>
        <begin position="1"/>
        <end position="16"/>
    </location>
</feature>
<organism evidence="8 9">
    <name type="scientific">Streptomyces axinellae</name>
    <dbReference type="NCBI Taxonomy" id="552788"/>
    <lineage>
        <taxon>Bacteria</taxon>
        <taxon>Bacillati</taxon>
        <taxon>Actinomycetota</taxon>
        <taxon>Actinomycetes</taxon>
        <taxon>Kitasatosporales</taxon>
        <taxon>Streptomycetaceae</taxon>
        <taxon>Streptomyces</taxon>
    </lineage>
</organism>
<dbReference type="Pfam" id="PF02656">
    <property type="entry name" value="DUF202"/>
    <property type="match status" value="1"/>
</dbReference>
<dbReference type="Proteomes" id="UP001501447">
    <property type="component" value="Unassembled WGS sequence"/>
</dbReference>
<keyword evidence="2 6" id="KW-0812">Transmembrane</keyword>
<evidence type="ECO:0000256" key="2">
    <source>
        <dbReference type="ARBA" id="ARBA00022692"/>
    </source>
</evidence>
<evidence type="ECO:0000256" key="4">
    <source>
        <dbReference type="ARBA" id="ARBA00023136"/>
    </source>
</evidence>
<feature type="region of interest" description="Disordered" evidence="5">
    <location>
        <begin position="1"/>
        <end position="47"/>
    </location>
</feature>
<keyword evidence="4 6" id="KW-0472">Membrane</keyword>
<sequence>MSPQGRREAGSGRRPETSGGPETPVGPGDPPGPPGTPVRDPGAQPERTWFAWRRTTLAFAVAAALAARSALRDATAVPVLAACLGALAWLALLVTAHRRIGALSGTRPAAMGAREVGGVLVPVLVLIIVGVMTL</sequence>
<evidence type="ECO:0000256" key="5">
    <source>
        <dbReference type="SAM" id="MobiDB-lite"/>
    </source>
</evidence>
<feature type="compositionally biased region" description="Pro residues" evidence="5">
    <location>
        <begin position="27"/>
        <end position="36"/>
    </location>
</feature>
<comment type="subcellular location">
    <subcellularLocation>
        <location evidence="1">Endomembrane system</location>
        <topology evidence="1">Multi-pass membrane protein</topology>
    </subcellularLocation>
</comment>
<evidence type="ECO:0000313" key="9">
    <source>
        <dbReference type="Proteomes" id="UP001501447"/>
    </source>
</evidence>
<dbReference type="EMBL" id="BAAARJ010000021">
    <property type="protein sequence ID" value="GAA2632396.1"/>
    <property type="molecule type" value="Genomic_DNA"/>
</dbReference>
<reference evidence="9" key="1">
    <citation type="journal article" date="2019" name="Int. J. Syst. Evol. Microbiol.">
        <title>The Global Catalogue of Microorganisms (GCM) 10K type strain sequencing project: providing services to taxonomists for standard genome sequencing and annotation.</title>
        <authorList>
            <consortium name="The Broad Institute Genomics Platform"/>
            <consortium name="The Broad Institute Genome Sequencing Center for Infectious Disease"/>
            <person name="Wu L."/>
            <person name="Ma J."/>
        </authorList>
    </citation>
    <scope>NUCLEOTIDE SEQUENCE [LARGE SCALE GENOMIC DNA]</scope>
    <source>
        <strain evidence="9">JCM 16373</strain>
    </source>
</reference>
<evidence type="ECO:0000256" key="6">
    <source>
        <dbReference type="SAM" id="Phobius"/>
    </source>
</evidence>
<evidence type="ECO:0000256" key="1">
    <source>
        <dbReference type="ARBA" id="ARBA00004127"/>
    </source>
</evidence>
<dbReference type="InterPro" id="IPR003807">
    <property type="entry name" value="DUF202"/>
</dbReference>
<feature type="transmembrane region" description="Helical" evidence="6">
    <location>
        <begin position="116"/>
        <end position="133"/>
    </location>
</feature>
<protein>
    <recommendedName>
        <fullName evidence="7">DUF202 domain-containing protein</fullName>
    </recommendedName>
</protein>
<comment type="caution">
    <text evidence="8">The sequence shown here is derived from an EMBL/GenBank/DDBJ whole genome shotgun (WGS) entry which is preliminary data.</text>
</comment>
<feature type="transmembrane region" description="Helical" evidence="6">
    <location>
        <begin position="77"/>
        <end position="96"/>
    </location>
</feature>
<dbReference type="RefSeq" id="WP_344569632.1">
    <property type="nucleotide sequence ID" value="NZ_BAAARJ010000021.1"/>
</dbReference>
<accession>A0ABP6D4A7</accession>
<keyword evidence="9" id="KW-1185">Reference proteome</keyword>
<name>A0ABP6D4A7_9ACTN</name>
<gene>
    <name evidence="8" type="ORF">GCM10009863_55510</name>
</gene>
<evidence type="ECO:0000313" key="8">
    <source>
        <dbReference type="EMBL" id="GAA2632396.1"/>
    </source>
</evidence>